<keyword evidence="3" id="KW-1185">Reference proteome</keyword>
<reference evidence="2 3" key="1">
    <citation type="submission" date="2014-03" db="EMBL/GenBank/DDBJ databases">
        <title>complete genome sequence of Flavobacteriaceae bacterium JBKA-6.</title>
        <authorList>
            <person name="Takano T."/>
            <person name="Nakamura Y."/>
            <person name="Takuma S."/>
            <person name="Yasuike M."/>
            <person name="Matsuyama T."/>
            <person name="Sakai T."/>
            <person name="Fujiwara A."/>
            <person name="Kimoto K."/>
            <person name="Fukuda Y."/>
            <person name="Kondo H."/>
            <person name="Hirono I."/>
            <person name="Nakayasu C."/>
        </authorList>
    </citation>
    <scope>NUCLEOTIDE SEQUENCE [LARGE SCALE GENOMIC DNA]</scope>
    <source>
        <strain evidence="2 3">JBKA-6</strain>
    </source>
</reference>
<name>A0A1J1DZ79_9FLAO</name>
<dbReference type="OrthoDB" id="9790377at2"/>
<evidence type="ECO:0000313" key="3">
    <source>
        <dbReference type="Proteomes" id="UP000243197"/>
    </source>
</evidence>
<dbReference type="KEGG" id="ise:JBKA6_1210"/>
<sequence length="150" mass="17657">MIKLNFPEYRFKLREAIEKKLFIFDIIRKKYVLLTPEEWVRQHIIRYLIDKGYPAVFMAVESALKIGYLKKRADIIVYNTNMKPMVIVECKSPDTLITQKTFDQASLYAAGIGVEYLIITNGKKHYSAFINNDSKEYNFLEEIPDYSSLR</sequence>
<evidence type="ECO:0000313" key="2">
    <source>
        <dbReference type="EMBL" id="BAV95223.1"/>
    </source>
</evidence>
<feature type="domain" description="Type I restriction enzyme R protein N-terminal" evidence="1">
    <location>
        <begin position="36"/>
        <end position="144"/>
    </location>
</feature>
<protein>
    <recommendedName>
        <fullName evidence="1">Type I restriction enzyme R protein N-terminal domain-containing protein</fullName>
    </recommendedName>
</protein>
<dbReference type="RefSeq" id="WP_096686847.1">
    <property type="nucleotide sequence ID" value="NZ_AP014564.1"/>
</dbReference>
<dbReference type="Pfam" id="PF13588">
    <property type="entry name" value="HSDR_N_2"/>
    <property type="match status" value="1"/>
</dbReference>
<gene>
    <name evidence="2" type="ORF">JBKA6_1210</name>
</gene>
<proteinExistence type="predicted"/>
<accession>A0A1J1DZ79</accession>
<evidence type="ECO:0000259" key="1">
    <source>
        <dbReference type="Pfam" id="PF13588"/>
    </source>
</evidence>
<dbReference type="AlphaFoldDB" id="A0A1J1DZ79"/>
<organism evidence="2 3">
    <name type="scientific">Ichthyobacterium seriolicida</name>
    <dbReference type="NCBI Taxonomy" id="242600"/>
    <lineage>
        <taxon>Bacteria</taxon>
        <taxon>Pseudomonadati</taxon>
        <taxon>Bacteroidota</taxon>
        <taxon>Flavobacteriia</taxon>
        <taxon>Flavobacteriales</taxon>
        <taxon>Ichthyobacteriaceae</taxon>
        <taxon>Ichthyobacterium</taxon>
    </lineage>
</organism>
<dbReference type="Proteomes" id="UP000243197">
    <property type="component" value="Chromosome"/>
</dbReference>
<dbReference type="Gene3D" id="3.90.1570.30">
    <property type="match status" value="1"/>
</dbReference>
<dbReference type="InterPro" id="IPR029464">
    <property type="entry name" value="HSDR_N"/>
</dbReference>
<dbReference type="EMBL" id="AP014564">
    <property type="protein sequence ID" value="BAV95223.1"/>
    <property type="molecule type" value="Genomic_DNA"/>
</dbReference>